<protein>
    <submittedName>
        <fullName evidence="1">Uncharacterized protein</fullName>
    </submittedName>
</protein>
<dbReference type="AlphaFoldDB" id="A0A6A6QFT3"/>
<dbReference type="EMBL" id="MU004196">
    <property type="protein sequence ID" value="KAF2491265.1"/>
    <property type="molecule type" value="Genomic_DNA"/>
</dbReference>
<dbReference type="Proteomes" id="UP000799750">
    <property type="component" value="Unassembled WGS sequence"/>
</dbReference>
<gene>
    <name evidence="1" type="ORF">BU16DRAFT_145876</name>
</gene>
<name>A0A6A6QFT3_9PEZI</name>
<reference evidence="1" key="1">
    <citation type="journal article" date="2020" name="Stud. Mycol.">
        <title>101 Dothideomycetes genomes: a test case for predicting lifestyles and emergence of pathogens.</title>
        <authorList>
            <person name="Haridas S."/>
            <person name="Albert R."/>
            <person name="Binder M."/>
            <person name="Bloem J."/>
            <person name="Labutti K."/>
            <person name="Salamov A."/>
            <person name="Andreopoulos B."/>
            <person name="Baker S."/>
            <person name="Barry K."/>
            <person name="Bills G."/>
            <person name="Bluhm B."/>
            <person name="Cannon C."/>
            <person name="Castanera R."/>
            <person name="Culley D."/>
            <person name="Daum C."/>
            <person name="Ezra D."/>
            <person name="Gonzalez J."/>
            <person name="Henrissat B."/>
            <person name="Kuo A."/>
            <person name="Liang C."/>
            <person name="Lipzen A."/>
            <person name="Lutzoni F."/>
            <person name="Magnuson J."/>
            <person name="Mondo S."/>
            <person name="Nolan M."/>
            <person name="Ohm R."/>
            <person name="Pangilinan J."/>
            <person name="Park H.-J."/>
            <person name="Ramirez L."/>
            <person name="Alfaro M."/>
            <person name="Sun H."/>
            <person name="Tritt A."/>
            <person name="Yoshinaga Y."/>
            <person name="Zwiers L.-H."/>
            <person name="Turgeon B."/>
            <person name="Goodwin S."/>
            <person name="Spatafora J."/>
            <person name="Crous P."/>
            <person name="Grigoriev I."/>
        </authorList>
    </citation>
    <scope>NUCLEOTIDE SEQUENCE</scope>
    <source>
        <strain evidence="1">CBS 269.34</strain>
    </source>
</reference>
<keyword evidence="2" id="KW-1185">Reference proteome</keyword>
<evidence type="ECO:0000313" key="1">
    <source>
        <dbReference type="EMBL" id="KAF2491265.1"/>
    </source>
</evidence>
<organism evidence="1 2">
    <name type="scientific">Lophium mytilinum</name>
    <dbReference type="NCBI Taxonomy" id="390894"/>
    <lineage>
        <taxon>Eukaryota</taxon>
        <taxon>Fungi</taxon>
        <taxon>Dikarya</taxon>
        <taxon>Ascomycota</taxon>
        <taxon>Pezizomycotina</taxon>
        <taxon>Dothideomycetes</taxon>
        <taxon>Pleosporomycetidae</taxon>
        <taxon>Mytilinidiales</taxon>
        <taxon>Mytilinidiaceae</taxon>
        <taxon>Lophium</taxon>
    </lineage>
</organism>
<sequence length="217" mass="22431">MSSKATRLGSIAATFTQSADTSTVGFRSVGTEAPLQPTVLSRTQLAAVTTLPFAIAPRTTTASASCNISATDYAVAKPNFLSGLDTRKSDTITPNGIPKTNTVAPSASDNANGLYAISVFSRVDLLLDVSSCTSFAAHNRGALIGWGPFRRCVVGDEASGCSQVLAGGEGSCQAIAVRATAGTCYLLYKASTSSDLFSPIIIIHLIHHVHGLQLVVP</sequence>
<proteinExistence type="predicted"/>
<accession>A0A6A6QFT3</accession>
<evidence type="ECO:0000313" key="2">
    <source>
        <dbReference type="Proteomes" id="UP000799750"/>
    </source>
</evidence>